<evidence type="ECO:0000256" key="1">
    <source>
        <dbReference type="SAM" id="Phobius"/>
    </source>
</evidence>
<sequence>MEFNFLITAVAAIIPTVLGFVWYNPKVFGTAWMNACGFTEDDLKGGNMALIFILCYVFSFFLASTVNVLVIHQFGFFSSLYGEPGLTEVGTETYQYAQDFMTKYGDNYRTFKHGALHGTLAGIFFVLPVLGTNAMFERKGFKYIAVNVGYWTVCLALMGGVICQFA</sequence>
<keyword evidence="1" id="KW-0472">Membrane</keyword>
<keyword evidence="1" id="KW-1133">Transmembrane helix</keyword>
<evidence type="ECO:0000313" key="2">
    <source>
        <dbReference type="EMBL" id="KZS41628.1"/>
    </source>
</evidence>
<dbReference type="InterPro" id="IPR013879">
    <property type="entry name" value="DUF1761"/>
</dbReference>
<dbReference type="EMBL" id="LQRT01000003">
    <property type="protein sequence ID" value="KZS41628.1"/>
    <property type="molecule type" value="Genomic_DNA"/>
</dbReference>
<dbReference type="RefSeq" id="WP_066311073.1">
    <property type="nucleotide sequence ID" value="NZ_CANLSS010000006.1"/>
</dbReference>
<accession>A0A162DK40</accession>
<name>A0A162DK40_9FLAO</name>
<gene>
    <name evidence="2" type="ORF">AWE51_19710</name>
</gene>
<dbReference type="Pfam" id="PF08570">
    <property type="entry name" value="DUF1761"/>
    <property type="match status" value="1"/>
</dbReference>
<evidence type="ECO:0000313" key="3">
    <source>
        <dbReference type="Proteomes" id="UP000076715"/>
    </source>
</evidence>
<feature type="transmembrane region" description="Helical" evidence="1">
    <location>
        <begin position="115"/>
        <end position="136"/>
    </location>
</feature>
<dbReference type="AlphaFoldDB" id="A0A162DK40"/>
<protein>
    <recommendedName>
        <fullName evidence="4">DUF1761 domain-containing protein</fullName>
    </recommendedName>
</protein>
<dbReference type="Proteomes" id="UP000076715">
    <property type="component" value="Unassembled WGS sequence"/>
</dbReference>
<reference evidence="2 3" key="1">
    <citation type="submission" date="2016-01" db="EMBL/GenBank/DDBJ databases">
        <title>The draft genome sequence of Aquimarina sp. RZW4-3-2.</title>
        <authorList>
            <person name="Wang Y."/>
        </authorList>
    </citation>
    <scope>NUCLEOTIDE SEQUENCE [LARGE SCALE GENOMIC DNA]</scope>
    <source>
        <strain evidence="2 3">RZW4-3-2</strain>
    </source>
</reference>
<organism evidence="2 3">
    <name type="scientific">Aquimarina aggregata</name>
    <dbReference type="NCBI Taxonomy" id="1642818"/>
    <lineage>
        <taxon>Bacteria</taxon>
        <taxon>Pseudomonadati</taxon>
        <taxon>Bacteroidota</taxon>
        <taxon>Flavobacteriia</taxon>
        <taxon>Flavobacteriales</taxon>
        <taxon>Flavobacteriaceae</taxon>
        <taxon>Aquimarina</taxon>
    </lineage>
</organism>
<feature type="transmembrane region" description="Helical" evidence="1">
    <location>
        <begin position="5"/>
        <end position="23"/>
    </location>
</feature>
<evidence type="ECO:0008006" key="4">
    <source>
        <dbReference type="Google" id="ProtNLM"/>
    </source>
</evidence>
<keyword evidence="3" id="KW-1185">Reference proteome</keyword>
<dbReference type="OrthoDB" id="333057at2"/>
<comment type="caution">
    <text evidence="2">The sequence shown here is derived from an EMBL/GenBank/DDBJ whole genome shotgun (WGS) entry which is preliminary data.</text>
</comment>
<keyword evidence="1" id="KW-0812">Transmembrane</keyword>
<proteinExistence type="predicted"/>
<feature type="transmembrane region" description="Helical" evidence="1">
    <location>
        <begin position="48"/>
        <end position="71"/>
    </location>
</feature>
<dbReference type="STRING" id="1642818.AWE51_19710"/>
<feature type="transmembrane region" description="Helical" evidence="1">
    <location>
        <begin position="148"/>
        <end position="165"/>
    </location>
</feature>